<gene>
    <name evidence="2" type="ORF">VP395_13560</name>
</gene>
<keyword evidence="3" id="KW-1185">Reference proteome</keyword>
<evidence type="ECO:0000259" key="1">
    <source>
        <dbReference type="Pfam" id="PF13649"/>
    </source>
</evidence>
<comment type="caution">
    <text evidence="2">The sequence shown here is derived from an EMBL/GenBank/DDBJ whole genome shotgun (WGS) entry which is preliminary data.</text>
</comment>
<dbReference type="InterPro" id="IPR029063">
    <property type="entry name" value="SAM-dependent_MTases_sf"/>
</dbReference>
<evidence type="ECO:0000313" key="3">
    <source>
        <dbReference type="Proteomes" id="UP001416393"/>
    </source>
</evidence>
<evidence type="ECO:0000313" key="2">
    <source>
        <dbReference type="EMBL" id="MEN3324761.1"/>
    </source>
</evidence>
<dbReference type="RefSeq" id="WP_346242560.1">
    <property type="nucleotide sequence ID" value="NZ_JAZHYP010000007.1"/>
</dbReference>
<dbReference type="InterPro" id="IPR041698">
    <property type="entry name" value="Methyltransf_25"/>
</dbReference>
<dbReference type="SUPFAM" id="SSF53335">
    <property type="entry name" value="S-adenosyl-L-methionine-dependent methyltransferases"/>
    <property type="match status" value="1"/>
</dbReference>
<sequence length="225" mass="25763">MAKKTKTPWPTQDAMNQIYNMHLWGGKEFDFYSGTGSYDPKIINPYLKAVIAFLESHNNSLVVCDLGCGDFNIGKHLTKYTKKYIAIDIVENLIDRNKNTYKEDNLEFHCLDIAKDELPKADCVILRQVLQHVSNTEIQNVVRKLEAYKYIILTEHLPLGNFIPNKNIISGQGIRIKQNSGVNLLEAPFNLKIEDQKQLGEHILDNGKGRIVTTLYVLNLFNSFY</sequence>
<dbReference type="GO" id="GO:0032259">
    <property type="term" value="P:methylation"/>
    <property type="evidence" value="ECO:0007669"/>
    <property type="project" value="UniProtKB-KW"/>
</dbReference>
<dbReference type="Gene3D" id="3.40.50.150">
    <property type="entry name" value="Vaccinia Virus protein VP39"/>
    <property type="match status" value="1"/>
</dbReference>
<organism evidence="2 3">
    <name type="scientific">Mariniflexile soesokkakense</name>
    <dbReference type="NCBI Taxonomy" id="1343160"/>
    <lineage>
        <taxon>Bacteria</taxon>
        <taxon>Pseudomonadati</taxon>
        <taxon>Bacteroidota</taxon>
        <taxon>Flavobacteriia</taxon>
        <taxon>Flavobacteriales</taxon>
        <taxon>Flavobacteriaceae</taxon>
        <taxon>Mariniflexile</taxon>
    </lineage>
</organism>
<feature type="domain" description="Methyltransferase" evidence="1">
    <location>
        <begin position="63"/>
        <end position="145"/>
    </location>
</feature>
<dbReference type="EC" id="2.1.-.-" evidence="2"/>
<proteinExistence type="predicted"/>
<dbReference type="EMBL" id="JAZHYP010000007">
    <property type="protein sequence ID" value="MEN3324761.1"/>
    <property type="molecule type" value="Genomic_DNA"/>
</dbReference>
<keyword evidence="2" id="KW-0489">Methyltransferase</keyword>
<dbReference type="Proteomes" id="UP001416393">
    <property type="component" value="Unassembled WGS sequence"/>
</dbReference>
<name>A0ABV0ADY0_9FLAO</name>
<keyword evidence="2" id="KW-0808">Transferase</keyword>
<dbReference type="Pfam" id="PF13649">
    <property type="entry name" value="Methyltransf_25"/>
    <property type="match status" value="1"/>
</dbReference>
<dbReference type="GO" id="GO:0008168">
    <property type="term" value="F:methyltransferase activity"/>
    <property type="evidence" value="ECO:0007669"/>
    <property type="project" value="UniProtKB-KW"/>
</dbReference>
<protein>
    <submittedName>
        <fullName evidence="2">Class I SAM-dependent methyltransferase</fullName>
        <ecNumber evidence="2">2.1.-.-</ecNumber>
    </submittedName>
</protein>
<accession>A0ABV0ADY0</accession>
<reference evidence="2 3" key="1">
    <citation type="submission" date="2024-01" db="EMBL/GenBank/DDBJ databases">
        <title>Mariniflexile litorale sp. nov., isolated from the shallow sediments of the Sea of Japan.</title>
        <authorList>
            <person name="Romanenko L."/>
            <person name="Bystritskaya E."/>
            <person name="Isaeva M."/>
        </authorList>
    </citation>
    <scope>NUCLEOTIDE SEQUENCE [LARGE SCALE GENOMIC DNA]</scope>
    <source>
        <strain evidence="2 3">KCTC 32427</strain>
    </source>
</reference>